<feature type="transmembrane region" description="Helical" evidence="2">
    <location>
        <begin position="401"/>
        <end position="418"/>
    </location>
</feature>
<organism evidence="3 4">
    <name type="scientific">Jhaorihella thermophila</name>
    <dbReference type="NCBI Taxonomy" id="488547"/>
    <lineage>
        <taxon>Bacteria</taxon>
        <taxon>Pseudomonadati</taxon>
        <taxon>Pseudomonadota</taxon>
        <taxon>Alphaproteobacteria</taxon>
        <taxon>Rhodobacterales</taxon>
        <taxon>Paracoccaceae</taxon>
        <taxon>Jhaorihella</taxon>
    </lineage>
</organism>
<keyword evidence="2" id="KW-0812">Transmembrane</keyword>
<feature type="transmembrane region" description="Helical" evidence="2">
    <location>
        <begin position="364"/>
        <end position="389"/>
    </location>
</feature>
<gene>
    <name evidence="3" type="ORF">SAMN05421751_102236</name>
</gene>
<feature type="region of interest" description="Disordered" evidence="1">
    <location>
        <begin position="449"/>
        <end position="474"/>
    </location>
</feature>
<proteinExistence type="predicted"/>
<evidence type="ECO:0000313" key="3">
    <source>
        <dbReference type="EMBL" id="SEF61281.1"/>
    </source>
</evidence>
<evidence type="ECO:0000313" key="4">
    <source>
        <dbReference type="Proteomes" id="UP000236742"/>
    </source>
</evidence>
<evidence type="ECO:0000256" key="1">
    <source>
        <dbReference type="SAM" id="MobiDB-lite"/>
    </source>
</evidence>
<keyword evidence="4" id="KW-1185">Reference proteome</keyword>
<feature type="transmembrane region" description="Helical" evidence="2">
    <location>
        <begin position="6"/>
        <end position="22"/>
    </location>
</feature>
<keyword evidence="2" id="KW-0472">Membrane</keyword>
<accession>A0A1H5TGS3</accession>
<feature type="transmembrane region" description="Helical" evidence="2">
    <location>
        <begin position="152"/>
        <end position="170"/>
    </location>
</feature>
<feature type="transmembrane region" description="Helical" evidence="2">
    <location>
        <begin position="86"/>
        <end position="103"/>
    </location>
</feature>
<feature type="transmembrane region" description="Helical" evidence="2">
    <location>
        <begin position="29"/>
        <end position="47"/>
    </location>
</feature>
<dbReference type="EMBL" id="FNVD01000002">
    <property type="protein sequence ID" value="SEF61281.1"/>
    <property type="molecule type" value="Genomic_DNA"/>
</dbReference>
<name>A0A1H5TGS3_9RHOB</name>
<feature type="transmembrane region" description="Helical" evidence="2">
    <location>
        <begin position="123"/>
        <end position="140"/>
    </location>
</feature>
<feature type="transmembrane region" description="Helical" evidence="2">
    <location>
        <begin position="202"/>
        <end position="226"/>
    </location>
</feature>
<evidence type="ECO:0000256" key="2">
    <source>
        <dbReference type="SAM" id="Phobius"/>
    </source>
</evidence>
<feature type="transmembrane region" description="Helical" evidence="2">
    <location>
        <begin position="59"/>
        <end position="74"/>
    </location>
</feature>
<evidence type="ECO:0008006" key="5">
    <source>
        <dbReference type="Google" id="ProtNLM"/>
    </source>
</evidence>
<reference evidence="3 4" key="1">
    <citation type="submission" date="2016-10" db="EMBL/GenBank/DDBJ databases">
        <authorList>
            <person name="de Groot N.N."/>
        </authorList>
    </citation>
    <scope>NUCLEOTIDE SEQUENCE [LARGE SCALE GENOMIC DNA]</scope>
    <source>
        <strain evidence="3 4">DSM 23413</strain>
    </source>
</reference>
<dbReference type="RefSeq" id="WP_104006882.1">
    <property type="nucleotide sequence ID" value="NZ_FNVD01000002.1"/>
</dbReference>
<dbReference type="Proteomes" id="UP000236742">
    <property type="component" value="Unassembled WGS sequence"/>
</dbReference>
<dbReference type="OrthoDB" id="7595044at2"/>
<dbReference type="AlphaFoldDB" id="A0A1H5TGS3"/>
<feature type="transmembrane region" description="Helical" evidence="2">
    <location>
        <begin position="238"/>
        <end position="262"/>
    </location>
</feature>
<feature type="transmembrane region" description="Helical" evidence="2">
    <location>
        <begin position="424"/>
        <end position="441"/>
    </location>
</feature>
<sequence>MPNTIAYLALLGWPVVCLFLFLRLPFERAIVWSILGGYLLLPERTAFDAPLVPPLDKDVIPALAVFLICLFWMGRRVSLWPVSPTGRVLMALFVFGVIPTVLTNGETLVFDDTVLPALSGHDLLSVVVNQFLFLLPFLIARQHLASETGLRELLLGLAVGGLVYSLPALFEVRMSPQLHTWVYGFFQHRFDQMMRGDGFRPIVFLPHALWLAMFFVAALLASATMLRRTDGVERVRWLAATLYLAGVLVLSKSLASQLYALAFTPFLLFSGSRTQIRVALLLAVVATCYPVLRNAGLVPVDMILEKARAIDPTRASSLGFRLNNENLLLDRAWEKPLFGWGTFGRNLVYDPETGRLLTIPDGRWIIVFGTFGWVGYIAEMGLLALPVLLAARAGRVAGQRVALHWIAPAVLILTVNMIDMLLNATLVPFTWMLAGAVLGSCERARAARRNKRRGLRTGRTPVIGRKPKTERPIL</sequence>
<keyword evidence="2" id="KW-1133">Transmembrane helix</keyword>
<protein>
    <recommendedName>
        <fullName evidence="5">O-antigen ligase like membrane protein</fullName>
    </recommendedName>
</protein>